<sequence length="123" mass="13928">MASDTTLSLSDQLFLWEEDREFILRGWSLVFITLAILLVFSVADGRMAHLQGPYTGYLGFWTNCRKHKCASVGQVTVLIHMSKGFMMLALALCLVLLPAMVISFRSIFRRLSKIDFVCSFLSI</sequence>
<feature type="transmembrane region" description="Helical" evidence="1">
    <location>
        <begin position="22"/>
        <end position="43"/>
    </location>
</feature>
<dbReference type="AlphaFoldDB" id="A0A8C0VVU1"/>
<dbReference type="Ensembl" id="ENSCCNT00000001259.1">
    <property type="protein sequence ID" value="ENSCCNP00000000971.1"/>
    <property type="gene ID" value="ENSCCNG00000001080.1"/>
</dbReference>
<organism evidence="2">
    <name type="scientific">Castor canadensis</name>
    <name type="common">American beaver</name>
    <dbReference type="NCBI Taxonomy" id="51338"/>
    <lineage>
        <taxon>Eukaryota</taxon>
        <taxon>Metazoa</taxon>
        <taxon>Chordata</taxon>
        <taxon>Craniata</taxon>
        <taxon>Vertebrata</taxon>
        <taxon>Euteleostomi</taxon>
        <taxon>Mammalia</taxon>
        <taxon>Eutheria</taxon>
        <taxon>Euarchontoglires</taxon>
        <taxon>Glires</taxon>
        <taxon>Rodentia</taxon>
        <taxon>Castorimorpha</taxon>
        <taxon>Castoridae</taxon>
        <taxon>Castor</taxon>
    </lineage>
</organism>
<keyword evidence="1" id="KW-1133">Transmembrane helix</keyword>
<proteinExistence type="predicted"/>
<reference evidence="2" key="1">
    <citation type="submission" date="2023-09" db="UniProtKB">
        <authorList>
            <consortium name="Ensembl"/>
        </authorList>
    </citation>
    <scope>IDENTIFICATION</scope>
</reference>
<evidence type="ECO:0000313" key="2">
    <source>
        <dbReference type="Ensembl" id="ENSCCNP00000000971.1"/>
    </source>
</evidence>
<evidence type="ECO:0000256" key="1">
    <source>
        <dbReference type="SAM" id="Phobius"/>
    </source>
</evidence>
<name>A0A8C0VVU1_CASCN</name>
<protein>
    <submittedName>
        <fullName evidence="2">Uncharacterized protein</fullName>
    </submittedName>
</protein>
<accession>A0A8C0VVU1</accession>
<keyword evidence="1" id="KW-0812">Transmembrane</keyword>
<feature type="transmembrane region" description="Helical" evidence="1">
    <location>
        <begin position="85"/>
        <end position="104"/>
    </location>
</feature>
<keyword evidence="1" id="KW-0472">Membrane</keyword>